<dbReference type="HAMAP" id="MF_02239">
    <property type="entry name" value="HemJ"/>
    <property type="match status" value="1"/>
</dbReference>
<dbReference type="GO" id="GO:0006782">
    <property type="term" value="P:protoporphyrinogen IX biosynthetic process"/>
    <property type="evidence" value="ECO:0007669"/>
    <property type="project" value="UniProtKB-UniRule"/>
</dbReference>
<dbReference type="GO" id="GO:0046872">
    <property type="term" value="F:metal ion binding"/>
    <property type="evidence" value="ECO:0007669"/>
    <property type="project" value="UniProtKB-UniRule"/>
</dbReference>
<keyword evidence="5 14" id="KW-1003">Cell membrane</keyword>
<keyword evidence="7 14" id="KW-0812">Transmembrane</keyword>
<keyword evidence="17" id="KW-1185">Reference proteome</keyword>
<feature type="transmembrane region" description="Helical" evidence="14">
    <location>
        <begin position="128"/>
        <end position="146"/>
    </location>
</feature>
<feature type="transmembrane region" description="Helical" evidence="14">
    <location>
        <begin position="12"/>
        <end position="29"/>
    </location>
</feature>
<evidence type="ECO:0000256" key="8">
    <source>
        <dbReference type="ARBA" id="ARBA00022723"/>
    </source>
</evidence>
<dbReference type="Proteomes" id="UP000254601">
    <property type="component" value="Unassembled WGS sequence"/>
</dbReference>
<comment type="pathway">
    <text evidence="2 14 15">Porphyrin-containing compound metabolism; protoporphyrin-IX biosynthesis; protoporphyrin-IX from protoporphyrinogen-IX: step 1/1.</text>
</comment>
<dbReference type="AlphaFoldDB" id="A0A380MTX0"/>
<comment type="similarity">
    <text evidence="3 14 15">Belongs to the HemJ family.</text>
</comment>
<dbReference type="EMBL" id="UHIC01000001">
    <property type="protein sequence ID" value="SUO95373.1"/>
    <property type="molecule type" value="Genomic_DNA"/>
</dbReference>
<proteinExistence type="inferred from homology"/>
<feature type="binding site" description="axial binding residue" evidence="14">
    <location>
        <position position="15"/>
    </location>
    <ligand>
        <name>heme</name>
        <dbReference type="ChEBI" id="CHEBI:30413"/>
    </ligand>
    <ligandPart>
        <name>Fe</name>
        <dbReference type="ChEBI" id="CHEBI:18248"/>
    </ligandPart>
</feature>
<feature type="transmembrane region" description="Helical" evidence="14">
    <location>
        <begin position="89"/>
        <end position="107"/>
    </location>
</feature>
<feature type="binding site" description="axial binding residue" evidence="14">
    <location>
        <position position="93"/>
    </location>
    <ligand>
        <name>heme</name>
        <dbReference type="ChEBI" id="CHEBI:30413"/>
    </ligand>
    <ligandPart>
        <name>Fe</name>
        <dbReference type="ChEBI" id="CHEBI:18248"/>
    </ligandPart>
</feature>
<accession>A0A380MTX0</accession>
<name>A0A380MTX0_9GAMM</name>
<keyword evidence="6 14" id="KW-0349">Heme</keyword>
<evidence type="ECO:0000256" key="1">
    <source>
        <dbReference type="ARBA" id="ARBA00004651"/>
    </source>
</evidence>
<dbReference type="PANTHER" id="PTHR40255">
    <property type="entry name" value="UPF0093 MEMBRANE PROTEIN SLR1790"/>
    <property type="match status" value="1"/>
</dbReference>
<feature type="transmembrane region" description="Helical" evidence="14">
    <location>
        <begin position="58"/>
        <end position="83"/>
    </location>
</feature>
<dbReference type="EC" id="1.3.99.-" evidence="14 15"/>
<evidence type="ECO:0000313" key="16">
    <source>
        <dbReference type="EMBL" id="SUO95373.1"/>
    </source>
</evidence>
<evidence type="ECO:0000313" key="17">
    <source>
        <dbReference type="Proteomes" id="UP000254601"/>
    </source>
</evidence>
<evidence type="ECO:0000256" key="5">
    <source>
        <dbReference type="ARBA" id="ARBA00022475"/>
    </source>
</evidence>
<evidence type="ECO:0000256" key="12">
    <source>
        <dbReference type="ARBA" id="ARBA00023136"/>
    </source>
</evidence>
<organism evidence="16 17">
    <name type="scientific">Suttonella ornithocola</name>
    <dbReference type="NCBI Taxonomy" id="279832"/>
    <lineage>
        <taxon>Bacteria</taxon>
        <taxon>Pseudomonadati</taxon>
        <taxon>Pseudomonadota</taxon>
        <taxon>Gammaproteobacteria</taxon>
        <taxon>Cardiobacteriales</taxon>
        <taxon>Cardiobacteriaceae</taxon>
        <taxon>Suttonella</taxon>
    </lineage>
</organism>
<evidence type="ECO:0000256" key="3">
    <source>
        <dbReference type="ARBA" id="ARBA00006501"/>
    </source>
</evidence>
<keyword evidence="10 14" id="KW-0560">Oxidoreductase</keyword>
<keyword evidence="9 14" id="KW-1133">Transmembrane helix</keyword>
<reference evidence="16 17" key="1">
    <citation type="submission" date="2018-06" db="EMBL/GenBank/DDBJ databases">
        <authorList>
            <consortium name="Pathogen Informatics"/>
            <person name="Doyle S."/>
        </authorList>
    </citation>
    <scope>NUCLEOTIDE SEQUENCE [LARGE SCALE GENOMIC DNA]</scope>
    <source>
        <strain evidence="16 17">NCTC13337</strain>
    </source>
</reference>
<evidence type="ECO:0000256" key="10">
    <source>
        <dbReference type="ARBA" id="ARBA00023002"/>
    </source>
</evidence>
<comment type="subcellular location">
    <subcellularLocation>
        <location evidence="1 14">Cell membrane</location>
        <topology evidence="1 14">Multi-pass membrane protein</topology>
    </subcellularLocation>
</comment>
<evidence type="ECO:0000256" key="9">
    <source>
        <dbReference type="ARBA" id="ARBA00022989"/>
    </source>
</evidence>
<dbReference type="GO" id="GO:0005886">
    <property type="term" value="C:plasma membrane"/>
    <property type="evidence" value="ECO:0007669"/>
    <property type="project" value="UniProtKB-SubCell"/>
</dbReference>
<gene>
    <name evidence="16" type="ORF">NCTC13337_01271</name>
</gene>
<dbReference type="Pfam" id="PF03653">
    <property type="entry name" value="UPF0093"/>
    <property type="match status" value="1"/>
</dbReference>
<dbReference type="PIRSF" id="PIRSF004638">
    <property type="entry name" value="UCP004638"/>
    <property type="match status" value="1"/>
</dbReference>
<evidence type="ECO:0000256" key="14">
    <source>
        <dbReference type="HAMAP-Rule" id="MF_02239"/>
    </source>
</evidence>
<comment type="function">
    <text evidence="14 15">Catalyzes the oxidation of protoporphyrinogen IX to protoporphyrin IX.</text>
</comment>
<protein>
    <recommendedName>
        <fullName evidence="4 14">Protoporphyrinogen IX oxidase</fullName>
        <shortName evidence="14">PPO</shortName>
        <ecNumber evidence="14 15">1.3.99.-</ecNumber>
    </recommendedName>
</protein>
<evidence type="ECO:0000256" key="6">
    <source>
        <dbReference type="ARBA" id="ARBA00022617"/>
    </source>
</evidence>
<comment type="subunit">
    <text evidence="14">Homodimer.</text>
</comment>
<comment type="cofactor">
    <cofactor evidence="14 15">
        <name>heme b</name>
        <dbReference type="ChEBI" id="CHEBI:60344"/>
    </cofactor>
    <text evidence="14 15">Binds 1 heme b (iron(II)-protoporphyrin IX) group per subunit.</text>
</comment>
<keyword evidence="8 14" id="KW-0479">Metal-binding</keyword>
<dbReference type="RefSeq" id="WP_245935988.1">
    <property type="nucleotide sequence ID" value="NZ_LWHB01000045.1"/>
</dbReference>
<keyword evidence="11 14" id="KW-0408">Iron</keyword>
<comment type="catalytic activity">
    <reaction evidence="13 14 15">
        <text>protoporphyrinogen IX + 3 A = protoporphyrin IX + 3 AH2</text>
        <dbReference type="Rhea" id="RHEA:62000"/>
        <dbReference type="ChEBI" id="CHEBI:13193"/>
        <dbReference type="ChEBI" id="CHEBI:17499"/>
        <dbReference type="ChEBI" id="CHEBI:57306"/>
        <dbReference type="ChEBI" id="CHEBI:57307"/>
    </reaction>
</comment>
<dbReference type="InterPro" id="IPR005265">
    <property type="entry name" value="HemJ-like"/>
</dbReference>
<evidence type="ECO:0000256" key="15">
    <source>
        <dbReference type="PIRNR" id="PIRNR004638"/>
    </source>
</evidence>
<dbReference type="GO" id="GO:0070818">
    <property type="term" value="F:protoporphyrinogen oxidase activity"/>
    <property type="evidence" value="ECO:0007669"/>
    <property type="project" value="UniProtKB-UniRule"/>
</dbReference>
<keyword evidence="12 14" id="KW-0472">Membrane</keyword>
<evidence type="ECO:0000256" key="2">
    <source>
        <dbReference type="ARBA" id="ARBA00005073"/>
    </source>
</evidence>
<dbReference type="UniPathway" id="UPA00251">
    <property type="reaction ID" value="UER00324"/>
</dbReference>
<dbReference type="PANTHER" id="PTHR40255:SF1">
    <property type="entry name" value="PROTOPORPHYRINOGEN IX OXIDASE"/>
    <property type="match status" value="1"/>
</dbReference>
<evidence type="ECO:0000256" key="7">
    <source>
        <dbReference type="ARBA" id="ARBA00022692"/>
    </source>
</evidence>
<evidence type="ECO:0000256" key="4">
    <source>
        <dbReference type="ARBA" id="ARBA00017504"/>
    </source>
</evidence>
<sequence length="149" mass="17396">MSFIMSHYSLWKSLHIIFMVCWFTSLFYLPRFFVYHTQALKAGDENAMRYFRTMEKKLYIIGHIGMGLMIIFAGLLLIANPAWLKGQGWLHAKLVCVVLLMIYYISCGKIMKKFAKGENSYSETFYRWFNEIPGLLLIIIVCLAGLKPF</sequence>
<evidence type="ECO:0000256" key="13">
    <source>
        <dbReference type="ARBA" id="ARBA00048390"/>
    </source>
</evidence>
<evidence type="ECO:0000256" key="11">
    <source>
        <dbReference type="ARBA" id="ARBA00023004"/>
    </source>
</evidence>